<feature type="binding site" evidence="8">
    <location>
        <begin position="49"/>
        <end position="52"/>
    </location>
    <ligand>
        <name>substrate</name>
    </ligand>
</feature>
<dbReference type="EMBL" id="JBGORX010000009">
    <property type="protein sequence ID" value="MFJ1269837.1"/>
    <property type="molecule type" value="Genomic_DNA"/>
</dbReference>
<organism evidence="13 14">
    <name type="scientific">Legionella lytica</name>
    <dbReference type="NCBI Taxonomy" id="96232"/>
    <lineage>
        <taxon>Bacteria</taxon>
        <taxon>Pseudomonadati</taxon>
        <taxon>Pseudomonadota</taxon>
        <taxon>Gammaproteobacteria</taxon>
        <taxon>Legionellales</taxon>
        <taxon>Legionellaceae</taxon>
        <taxon>Legionella</taxon>
    </lineage>
</organism>
<dbReference type="RefSeq" id="WP_400188675.1">
    <property type="nucleotide sequence ID" value="NZ_JBGORX010000009.1"/>
</dbReference>
<dbReference type="Pfam" id="PF05201">
    <property type="entry name" value="GlutR_N"/>
    <property type="match status" value="1"/>
</dbReference>
<dbReference type="Proteomes" id="UP001615550">
    <property type="component" value="Unassembled WGS sequence"/>
</dbReference>
<dbReference type="GO" id="GO:0008883">
    <property type="term" value="F:glutamyl-tRNA reductase activity"/>
    <property type="evidence" value="ECO:0007669"/>
    <property type="project" value="UniProtKB-EC"/>
</dbReference>
<dbReference type="InterPro" id="IPR000343">
    <property type="entry name" value="4pyrrol_synth_GluRdtase"/>
</dbReference>
<dbReference type="SUPFAM" id="SSF51735">
    <property type="entry name" value="NAD(P)-binding Rossmann-fold domains"/>
    <property type="match status" value="1"/>
</dbReference>
<keyword evidence="4 8" id="KW-0521">NADP</keyword>
<comment type="subunit">
    <text evidence="8">Homodimer.</text>
</comment>
<protein>
    <recommendedName>
        <fullName evidence="3 8">Glutamyl-tRNA reductase</fullName>
        <shortName evidence="8">GluTR</shortName>
        <ecNumber evidence="3 8">1.2.1.70</ecNumber>
    </recommendedName>
</protein>
<dbReference type="InterPro" id="IPR006151">
    <property type="entry name" value="Shikm_DH/Glu-tRNA_Rdtase"/>
</dbReference>
<comment type="domain">
    <text evidence="8">Possesses an unusual extended V-shaped dimeric structure with each monomer consisting of three distinct domains arranged along a curved 'spinal' alpha-helix. The N-terminal catalytic domain specifically recognizes the glutamate moiety of the substrate. The second domain is the NADPH-binding domain, and the third C-terminal domain is responsible for dimerization.</text>
</comment>
<dbReference type="SUPFAM" id="SSF69075">
    <property type="entry name" value="Glutamyl tRNA-reductase dimerization domain"/>
    <property type="match status" value="1"/>
</dbReference>
<name>A0ABW8DCC1_9GAMM</name>
<dbReference type="Pfam" id="PF01488">
    <property type="entry name" value="Shikimate_DH"/>
    <property type="match status" value="1"/>
</dbReference>
<feature type="domain" description="Glutamyl-tRNA reductase N-terminal" evidence="12">
    <location>
        <begin position="7"/>
        <end position="150"/>
    </location>
</feature>
<feature type="domain" description="Quinate/shikimate 5-dehydrogenase/glutamyl-tRNA reductase" evidence="11">
    <location>
        <begin position="172"/>
        <end position="301"/>
    </location>
</feature>
<dbReference type="InterPro" id="IPR036453">
    <property type="entry name" value="GluRdtase_dimer_dom_sf"/>
</dbReference>
<comment type="pathway">
    <text evidence="1 8 9">Porphyrin-containing compound metabolism; protoporphyrin-IX biosynthesis; 5-aminolevulinate from L-glutamyl-tRNA(Glu): step 1/2.</text>
</comment>
<dbReference type="InterPro" id="IPR015896">
    <property type="entry name" value="4pyrrol_synth_GluRdtase_dimer"/>
</dbReference>
<dbReference type="InterPro" id="IPR015895">
    <property type="entry name" value="4pyrrol_synth_GluRdtase_N"/>
</dbReference>
<dbReference type="PANTHER" id="PTHR43013">
    <property type="entry name" value="GLUTAMYL-TRNA REDUCTASE"/>
    <property type="match status" value="1"/>
</dbReference>
<feature type="active site" description="Nucleophile" evidence="8">
    <location>
        <position position="50"/>
    </location>
</feature>
<evidence type="ECO:0000313" key="14">
    <source>
        <dbReference type="Proteomes" id="UP001615550"/>
    </source>
</evidence>
<sequence>MVFVACGLNHKTAPINVREKVALSPATQDSLLNSLIRLPEVSEATILSTCNRTEIYCETQDPHVLTEWLAREHQLTPEELTPYLYIHKGKQGIKHALRVAIGLDSMMIGEPQIFGQMKQAYQHANQLGAIKSQLRSIFEYIFNASKRIRTLSGVGINPVSVAYAAVQQIGQFFAEYKSLRILLIGSGDTAALVAKYLHQQGVHHFLIANRTQENAEKLAQTFGGKTIPISNLAQHLPEVDVVITATACPIPFINKDLVAHALQQKASSPTFFLDLAVPRNIEANITELEQVYLYNVDDLKNKIEQGMEERRQAALHAEQLIEEELNNYLRKQRSLKAKKVICDYRLHMQHLAQKELQRALKKLSAGQCHQTVLNEFSERLVNKLTHTPTTGLKQIARDGREDLFVLAQYLFNTTTYQSSYEEIS</sequence>
<feature type="binding site" evidence="8">
    <location>
        <begin position="110"/>
        <end position="112"/>
    </location>
    <ligand>
        <name>substrate</name>
    </ligand>
</feature>
<keyword evidence="6 8" id="KW-0627">Porphyrin biosynthesis</keyword>
<evidence type="ECO:0000256" key="7">
    <source>
        <dbReference type="ARBA" id="ARBA00047464"/>
    </source>
</evidence>
<evidence type="ECO:0000256" key="9">
    <source>
        <dbReference type="RuleBase" id="RU000584"/>
    </source>
</evidence>
<evidence type="ECO:0000256" key="4">
    <source>
        <dbReference type="ARBA" id="ARBA00022857"/>
    </source>
</evidence>
<feature type="site" description="Important for activity" evidence="8">
    <location>
        <position position="95"/>
    </location>
</feature>
<feature type="binding site" evidence="8">
    <location>
        <begin position="185"/>
        <end position="190"/>
    </location>
    <ligand>
        <name>NADP(+)</name>
        <dbReference type="ChEBI" id="CHEBI:58349"/>
    </ligand>
</feature>
<evidence type="ECO:0000259" key="12">
    <source>
        <dbReference type="Pfam" id="PF05201"/>
    </source>
</evidence>
<dbReference type="PIRSF" id="PIRSF000445">
    <property type="entry name" value="4pyrrol_synth_GluRdtase"/>
    <property type="match status" value="1"/>
</dbReference>
<dbReference type="NCBIfam" id="TIGR01035">
    <property type="entry name" value="hemA"/>
    <property type="match status" value="1"/>
</dbReference>
<dbReference type="InterPro" id="IPR036291">
    <property type="entry name" value="NAD(P)-bd_dom_sf"/>
</dbReference>
<comment type="function">
    <text evidence="8">Catalyzes the NADPH-dependent reduction of glutamyl-tRNA(Glu) to glutamate 1-semialdehyde (GSA).</text>
</comment>
<feature type="domain" description="Tetrapyrrole biosynthesis glutamyl-tRNA reductase dimerisation" evidence="10">
    <location>
        <begin position="317"/>
        <end position="412"/>
    </location>
</feature>
<dbReference type="PANTHER" id="PTHR43013:SF1">
    <property type="entry name" value="GLUTAMYL-TRNA REDUCTASE"/>
    <property type="match status" value="1"/>
</dbReference>
<dbReference type="CDD" id="cd05213">
    <property type="entry name" value="NAD_bind_Glutamyl_tRNA_reduct"/>
    <property type="match status" value="1"/>
</dbReference>
<evidence type="ECO:0000259" key="10">
    <source>
        <dbReference type="Pfam" id="PF00745"/>
    </source>
</evidence>
<evidence type="ECO:0000256" key="2">
    <source>
        <dbReference type="ARBA" id="ARBA00005916"/>
    </source>
</evidence>
<feature type="binding site" evidence="8">
    <location>
        <position position="105"/>
    </location>
    <ligand>
        <name>substrate</name>
    </ligand>
</feature>
<dbReference type="Pfam" id="PF00745">
    <property type="entry name" value="GlutR_dimer"/>
    <property type="match status" value="1"/>
</dbReference>
<dbReference type="SUPFAM" id="SSF69742">
    <property type="entry name" value="Glutamyl tRNA-reductase catalytic, N-terminal domain"/>
    <property type="match status" value="1"/>
</dbReference>
<accession>A0ABW8DCC1</accession>
<dbReference type="HAMAP" id="MF_00087">
    <property type="entry name" value="Glu_tRNA_reductase"/>
    <property type="match status" value="1"/>
</dbReference>
<dbReference type="Gene3D" id="3.30.460.30">
    <property type="entry name" value="Glutamyl-tRNA reductase, N-terminal domain"/>
    <property type="match status" value="1"/>
</dbReference>
<comment type="miscellaneous">
    <text evidence="8">During catalysis, the active site Cys acts as a nucleophile attacking the alpha-carbonyl group of tRNA-bound glutamate with the formation of a thioester intermediate between enzyme and glutamate, and the concomitant release of tRNA(Glu). The thioester intermediate is finally reduced by direct hydride transfer from NADPH, to form the product GSA.</text>
</comment>
<feature type="binding site" evidence="8">
    <location>
        <position position="116"/>
    </location>
    <ligand>
        <name>substrate</name>
    </ligand>
</feature>
<comment type="caution">
    <text evidence="13">The sequence shown here is derived from an EMBL/GenBank/DDBJ whole genome shotgun (WGS) entry which is preliminary data.</text>
</comment>
<evidence type="ECO:0000256" key="3">
    <source>
        <dbReference type="ARBA" id="ARBA00012970"/>
    </source>
</evidence>
<dbReference type="InterPro" id="IPR036343">
    <property type="entry name" value="GluRdtase_N_sf"/>
</dbReference>
<reference evidence="13 14" key="1">
    <citation type="submission" date="2024-08" db="EMBL/GenBank/DDBJ databases">
        <title>Draft Genome Sequence of Legionella lytica strain DSB2004, Isolated From a Fire Sprinkler System.</title>
        <authorList>
            <person name="Everhart A.D."/>
            <person name="Kidane D.T."/>
            <person name="Farone A.L."/>
            <person name="Farone M.B."/>
        </authorList>
    </citation>
    <scope>NUCLEOTIDE SEQUENCE [LARGE SCALE GENOMIC DNA]</scope>
    <source>
        <strain evidence="13 14">DSB2004</strain>
    </source>
</reference>
<evidence type="ECO:0000256" key="1">
    <source>
        <dbReference type="ARBA" id="ARBA00005059"/>
    </source>
</evidence>
<comment type="catalytic activity">
    <reaction evidence="7 8 9">
        <text>(S)-4-amino-5-oxopentanoate + tRNA(Glu) + NADP(+) = L-glutamyl-tRNA(Glu) + NADPH + H(+)</text>
        <dbReference type="Rhea" id="RHEA:12344"/>
        <dbReference type="Rhea" id="RHEA-COMP:9663"/>
        <dbReference type="Rhea" id="RHEA-COMP:9680"/>
        <dbReference type="ChEBI" id="CHEBI:15378"/>
        <dbReference type="ChEBI" id="CHEBI:57501"/>
        <dbReference type="ChEBI" id="CHEBI:57783"/>
        <dbReference type="ChEBI" id="CHEBI:58349"/>
        <dbReference type="ChEBI" id="CHEBI:78442"/>
        <dbReference type="ChEBI" id="CHEBI:78520"/>
        <dbReference type="EC" id="1.2.1.70"/>
    </reaction>
</comment>
<comment type="similarity">
    <text evidence="2 8 9">Belongs to the glutamyl-tRNA reductase family.</text>
</comment>
<proteinExistence type="inferred from homology"/>
<gene>
    <name evidence="8 13" type="primary">hemA</name>
    <name evidence="13" type="ORF">ACD661_14840</name>
</gene>
<dbReference type="EC" id="1.2.1.70" evidence="3 8"/>
<evidence type="ECO:0000313" key="13">
    <source>
        <dbReference type="EMBL" id="MFJ1269837.1"/>
    </source>
</evidence>
<keyword evidence="14" id="KW-1185">Reference proteome</keyword>
<evidence type="ECO:0000259" key="11">
    <source>
        <dbReference type="Pfam" id="PF01488"/>
    </source>
</evidence>
<evidence type="ECO:0000256" key="6">
    <source>
        <dbReference type="ARBA" id="ARBA00023244"/>
    </source>
</evidence>
<evidence type="ECO:0000256" key="5">
    <source>
        <dbReference type="ARBA" id="ARBA00023002"/>
    </source>
</evidence>
<evidence type="ECO:0000256" key="8">
    <source>
        <dbReference type="HAMAP-Rule" id="MF_00087"/>
    </source>
</evidence>
<dbReference type="Gene3D" id="3.40.50.720">
    <property type="entry name" value="NAD(P)-binding Rossmann-like Domain"/>
    <property type="match status" value="1"/>
</dbReference>
<keyword evidence="5 8" id="KW-0560">Oxidoreductase</keyword>